<dbReference type="Proteomes" id="UP000291084">
    <property type="component" value="Chromosome 11"/>
</dbReference>
<sequence>MTCLRVALNAFPLATISTVVVVSPCRQHVMSIYEVMFEVKECLSLPVNALYFCGIVESENGFCSRQQEEEKYTTEF</sequence>
<feature type="chain" id="PRO_5006618957" description="Secreted protein" evidence="1">
    <location>
        <begin position="19"/>
        <end position="76"/>
    </location>
</feature>
<name>A0A0S3TA70_PHAAN</name>
<evidence type="ECO:0000313" key="3">
    <source>
        <dbReference type="Proteomes" id="UP000291084"/>
    </source>
</evidence>
<accession>A0A0S3TA70</accession>
<dbReference type="AlphaFoldDB" id="A0A0S3TA70"/>
<protein>
    <recommendedName>
        <fullName evidence="4">Secreted protein</fullName>
    </recommendedName>
</protein>
<gene>
    <name evidence="2" type="primary">Vigan.11G155000</name>
    <name evidence="2" type="ORF">VIGAN_11155000</name>
</gene>
<dbReference type="EMBL" id="AP015044">
    <property type="protein sequence ID" value="BAU02120.1"/>
    <property type="molecule type" value="Genomic_DNA"/>
</dbReference>
<reference evidence="2 3" key="1">
    <citation type="journal article" date="2015" name="Sci. Rep.">
        <title>The power of single molecule real-time sequencing technology in the de novo assembly of a eukaryotic genome.</title>
        <authorList>
            <person name="Sakai H."/>
            <person name="Naito K."/>
            <person name="Ogiso-Tanaka E."/>
            <person name="Takahashi Y."/>
            <person name="Iseki K."/>
            <person name="Muto C."/>
            <person name="Satou K."/>
            <person name="Teruya K."/>
            <person name="Shiroma A."/>
            <person name="Shimoji M."/>
            <person name="Hirano T."/>
            <person name="Itoh T."/>
            <person name="Kaga A."/>
            <person name="Tomooka N."/>
        </authorList>
    </citation>
    <scope>NUCLEOTIDE SEQUENCE [LARGE SCALE GENOMIC DNA]</scope>
    <source>
        <strain evidence="3">cv. Shumari</strain>
    </source>
</reference>
<keyword evidence="3" id="KW-1185">Reference proteome</keyword>
<evidence type="ECO:0008006" key="4">
    <source>
        <dbReference type="Google" id="ProtNLM"/>
    </source>
</evidence>
<feature type="non-terminal residue" evidence="2">
    <location>
        <position position="76"/>
    </location>
</feature>
<evidence type="ECO:0000256" key="1">
    <source>
        <dbReference type="SAM" id="SignalP"/>
    </source>
</evidence>
<feature type="signal peptide" evidence="1">
    <location>
        <begin position="1"/>
        <end position="18"/>
    </location>
</feature>
<organism evidence="2 3">
    <name type="scientific">Vigna angularis var. angularis</name>
    <dbReference type="NCBI Taxonomy" id="157739"/>
    <lineage>
        <taxon>Eukaryota</taxon>
        <taxon>Viridiplantae</taxon>
        <taxon>Streptophyta</taxon>
        <taxon>Embryophyta</taxon>
        <taxon>Tracheophyta</taxon>
        <taxon>Spermatophyta</taxon>
        <taxon>Magnoliopsida</taxon>
        <taxon>eudicotyledons</taxon>
        <taxon>Gunneridae</taxon>
        <taxon>Pentapetalae</taxon>
        <taxon>rosids</taxon>
        <taxon>fabids</taxon>
        <taxon>Fabales</taxon>
        <taxon>Fabaceae</taxon>
        <taxon>Papilionoideae</taxon>
        <taxon>50 kb inversion clade</taxon>
        <taxon>NPAAA clade</taxon>
        <taxon>indigoferoid/millettioid clade</taxon>
        <taxon>Phaseoleae</taxon>
        <taxon>Vigna</taxon>
    </lineage>
</organism>
<proteinExistence type="predicted"/>
<keyword evidence="1" id="KW-0732">Signal</keyword>
<evidence type="ECO:0000313" key="2">
    <source>
        <dbReference type="EMBL" id="BAU02120.1"/>
    </source>
</evidence>